<dbReference type="EMBL" id="AENY02000002">
    <property type="protein sequence ID" value="EKP94825.1"/>
    <property type="molecule type" value="Genomic_DNA"/>
</dbReference>
<dbReference type="PROSITE" id="PS50926">
    <property type="entry name" value="TRAM"/>
    <property type="match status" value="1"/>
</dbReference>
<dbReference type="InterPro" id="IPR029060">
    <property type="entry name" value="PIN-like_dom_sf"/>
</dbReference>
<evidence type="ECO:0000256" key="1">
    <source>
        <dbReference type="ARBA" id="ARBA00001946"/>
    </source>
</evidence>
<evidence type="ECO:0000256" key="2">
    <source>
        <dbReference type="ARBA" id="ARBA00022722"/>
    </source>
</evidence>
<keyword evidence="3" id="KW-0378">Hydrolase</keyword>
<evidence type="ECO:0000256" key="5">
    <source>
        <dbReference type="SAM" id="MobiDB-lite"/>
    </source>
</evidence>
<dbReference type="PANTHER" id="PTHR11603">
    <property type="entry name" value="AAA FAMILY ATPASE"/>
    <property type="match status" value="1"/>
</dbReference>
<dbReference type="Gene3D" id="3.40.50.1010">
    <property type="entry name" value="5'-nuclease"/>
    <property type="match status" value="1"/>
</dbReference>
<keyword evidence="2" id="KW-0540">Nuclease</keyword>
<protein>
    <submittedName>
        <fullName evidence="8">Integral membrane protein (PIN domain superfamily)</fullName>
    </submittedName>
</protein>
<dbReference type="InterPro" id="IPR052041">
    <property type="entry name" value="Nucleic_acid_metab_PIN/TRAM"/>
</dbReference>
<feature type="compositionally biased region" description="Basic and acidic residues" evidence="5">
    <location>
        <begin position="154"/>
        <end position="168"/>
    </location>
</feature>
<reference evidence="8" key="2">
    <citation type="submission" date="2012-10" db="EMBL/GenBank/DDBJ databases">
        <title>Improved high-quality draft of Thermaerobacter subterraneus C21, DSM 13965.</title>
        <authorList>
            <consortium name="DOE Joint Genome Institute"/>
            <person name="Eisen J."/>
            <person name="Huntemann M."/>
            <person name="Wei C.-L."/>
            <person name="Han J."/>
            <person name="Detter J.C."/>
            <person name="Han C."/>
            <person name="Tapia R."/>
            <person name="Chen A."/>
            <person name="Kyrpides N."/>
            <person name="Mavromatis K."/>
            <person name="Markowitz V."/>
            <person name="Szeto E."/>
            <person name="Ivanova N."/>
            <person name="Mikhailova N."/>
            <person name="Ovchinnikova G."/>
            <person name="Pagani I."/>
            <person name="Pati A."/>
            <person name="Goodwin L."/>
            <person name="Nordberg H.P."/>
            <person name="Cantor M.N."/>
            <person name="Hua S.X."/>
            <person name="Woyke T."/>
            <person name="Eisen J."/>
            <person name="Klenk H.-P."/>
        </authorList>
    </citation>
    <scope>NUCLEOTIDE SEQUENCE [LARGE SCALE GENOMIC DNA]</scope>
    <source>
        <strain evidence="8">DSM 13965</strain>
    </source>
</reference>
<organism evidence="8 9">
    <name type="scientific">Thermaerobacter subterraneus DSM 13965</name>
    <dbReference type="NCBI Taxonomy" id="867903"/>
    <lineage>
        <taxon>Bacteria</taxon>
        <taxon>Bacillati</taxon>
        <taxon>Bacillota</taxon>
        <taxon>Clostridia</taxon>
        <taxon>Eubacteriales</taxon>
        <taxon>Clostridiales Family XVII. Incertae Sedis</taxon>
        <taxon>Thermaerobacter</taxon>
    </lineage>
</organism>
<name>K6P149_9FIRM</name>
<dbReference type="RefSeq" id="WP_006902810.1">
    <property type="nucleotide sequence ID" value="NZ_JH976535.1"/>
</dbReference>
<dbReference type="PANTHER" id="PTHR11603:SF147">
    <property type="entry name" value="MEMBRANE PROTEIN"/>
    <property type="match status" value="1"/>
</dbReference>
<keyword evidence="6" id="KW-0472">Membrane</keyword>
<feature type="domain" description="TRAM" evidence="7">
    <location>
        <begin position="302"/>
        <end position="363"/>
    </location>
</feature>
<feature type="region of interest" description="Disordered" evidence="5">
    <location>
        <begin position="154"/>
        <end position="173"/>
    </location>
</feature>
<gene>
    <name evidence="8" type="ORF">ThesuDRAFT_00531</name>
</gene>
<dbReference type="SMART" id="SM00670">
    <property type="entry name" value="PINc"/>
    <property type="match status" value="1"/>
</dbReference>
<accession>K6P149</accession>
<keyword evidence="6" id="KW-1133">Transmembrane helix</keyword>
<dbReference type="SUPFAM" id="SSF88723">
    <property type="entry name" value="PIN domain-like"/>
    <property type="match status" value="1"/>
</dbReference>
<evidence type="ECO:0000313" key="9">
    <source>
        <dbReference type="Proteomes" id="UP000005710"/>
    </source>
</evidence>
<evidence type="ECO:0000256" key="3">
    <source>
        <dbReference type="ARBA" id="ARBA00022801"/>
    </source>
</evidence>
<dbReference type="CDD" id="cd09877">
    <property type="entry name" value="PIN_YacL-like"/>
    <property type="match status" value="1"/>
</dbReference>
<keyword evidence="9" id="KW-1185">Reference proteome</keyword>
<dbReference type="eggNOG" id="COG4956">
    <property type="taxonomic scope" value="Bacteria"/>
</dbReference>
<dbReference type="HOGENOM" id="CLU_050839_0_0_9"/>
<evidence type="ECO:0000259" key="7">
    <source>
        <dbReference type="PROSITE" id="PS50926"/>
    </source>
</evidence>
<dbReference type="GO" id="GO:0016787">
    <property type="term" value="F:hydrolase activity"/>
    <property type="evidence" value="ECO:0007669"/>
    <property type="project" value="UniProtKB-KW"/>
</dbReference>
<dbReference type="GO" id="GO:0004518">
    <property type="term" value="F:nuclease activity"/>
    <property type="evidence" value="ECO:0007669"/>
    <property type="project" value="UniProtKB-KW"/>
</dbReference>
<keyword evidence="6" id="KW-0812">Transmembrane</keyword>
<feature type="transmembrane region" description="Helical" evidence="6">
    <location>
        <begin position="87"/>
        <end position="106"/>
    </location>
</feature>
<dbReference type="InterPro" id="IPR002716">
    <property type="entry name" value="PIN_dom"/>
</dbReference>
<dbReference type="Pfam" id="PF01938">
    <property type="entry name" value="TRAM"/>
    <property type="match status" value="1"/>
</dbReference>
<dbReference type="InterPro" id="IPR002792">
    <property type="entry name" value="TRAM_dom"/>
</dbReference>
<evidence type="ECO:0000313" key="8">
    <source>
        <dbReference type="EMBL" id="EKP94825.1"/>
    </source>
</evidence>
<dbReference type="Pfam" id="PF01850">
    <property type="entry name" value="PIN"/>
    <property type="match status" value="1"/>
</dbReference>
<evidence type="ECO:0000256" key="4">
    <source>
        <dbReference type="ARBA" id="ARBA00022842"/>
    </source>
</evidence>
<feature type="transmembrane region" description="Helical" evidence="6">
    <location>
        <begin position="46"/>
        <end position="66"/>
    </location>
</feature>
<dbReference type="OrthoDB" id="9780734at2"/>
<sequence length="374" mass="40786">MRMRSIRLAFAVLGALGGLGLAYYGLLQQESLQILAELPRQWTYGIMVLFLLLGGLGGYAAALRIWQQVVQFTQWVESRLVRTPIQDTLAGVLGLIAGLVIANLLSGPLGLVPVVGPLLPPIFAVLLAYLGAVVAVKRRDDLVHLLAALPRPGRERDRERERDRDRAPSRPAGSYKVLDTSAIIDGRIADVVETGFLEGTLVVPGFVLEELRRIADSADTLRRNRGRRGLEILRRIQQESSVPVEIYEGDVEGDDVDTKLLRLARRLNGKVVTNDYNLNQIAGLQGVPVLNVNELANAVKPVVLPGESMEVQIIREGKEAGQGVGFLDDGTMIVVEGGKRYIGQRIDVEVSTVLQTAAGRMIFARPRVMGRAAP</sequence>
<reference evidence="8" key="1">
    <citation type="submission" date="2010-10" db="EMBL/GenBank/DDBJ databases">
        <authorList>
            <consortium name="US DOE Joint Genome Institute (JGI-PGF)"/>
            <person name="Lucas S."/>
            <person name="Copeland A."/>
            <person name="Lapidus A."/>
            <person name="Bruce D."/>
            <person name="Goodwin L."/>
            <person name="Pitluck S."/>
            <person name="Kyrpides N."/>
            <person name="Mavromatis K."/>
            <person name="Detter J.C."/>
            <person name="Han C."/>
            <person name="Land M."/>
            <person name="Hauser L."/>
            <person name="Markowitz V."/>
            <person name="Cheng J.-F."/>
            <person name="Hugenholtz P."/>
            <person name="Woyke T."/>
            <person name="Wu D."/>
            <person name="Pukall R."/>
            <person name="Wahrenburg C."/>
            <person name="Brambilla E."/>
            <person name="Klenk H.-P."/>
            <person name="Eisen J.A."/>
        </authorList>
    </citation>
    <scope>NUCLEOTIDE SEQUENCE [LARGE SCALE GENOMIC DNA]</scope>
    <source>
        <strain evidence="8">DSM 13965</strain>
    </source>
</reference>
<proteinExistence type="predicted"/>
<comment type="cofactor">
    <cofactor evidence="1">
        <name>Mg(2+)</name>
        <dbReference type="ChEBI" id="CHEBI:18420"/>
    </cofactor>
</comment>
<keyword evidence="4" id="KW-0460">Magnesium</keyword>
<comment type="caution">
    <text evidence="8">The sequence shown here is derived from an EMBL/GenBank/DDBJ whole genome shotgun (WGS) entry which is preliminary data.</text>
</comment>
<dbReference type="AlphaFoldDB" id="K6P149"/>
<evidence type="ECO:0000256" key="6">
    <source>
        <dbReference type="SAM" id="Phobius"/>
    </source>
</evidence>
<feature type="transmembrane region" description="Helical" evidence="6">
    <location>
        <begin position="118"/>
        <end position="136"/>
    </location>
</feature>
<dbReference type="Proteomes" id="UP000005710">
    <property type="component" value="Unassembled WGS sequence"/>
</dbReference>
<dbReference type="STRING" id="867903.ThesuDRAFT_00531"/>